<dbReference type="AlphaFoldDB" id="G9X0R5"/>
<dbReference type="Pfam" id="PF12844">
    <property type="entry name" value="HTH_19"/>
    <property type="match status" value="1"/>
</dbReference>
<dbReference type="HOGENOM" id="CLU_066192_17_15_9"/>
<proteinExistence type="predicted"/>
<accession>G9X0R5</accession>
<organism evidence="2 3">
    <name type="scientific">Peptoanaerobacter stomatis</name>
    <dbReference type="NCBI Taxonomy" id="796937"/>
    <lineage>
        <taxon>Bacteria</taxon>
        <taxon>Bacillati</taxon>
        <taxon>Bacillota</taxon>
        <taxon>Clostridia</taxon>
        <taxon>Peptostreptococcales</taxon>
        <taxon>Filifactoraceae</taxon>
        <taxon>Peptoanaerobacter</taxon>
    </lineage>
</organism>
<evidence type="ECO:0000313" key="2">
    <source>
        <dbReference type="EMBL" id="EHL15068.1"/>
    </source>
</evidence>
<dbReference type="PROSITE" id="PS50943">
    <property type="entry name" value="HTH_CROC1"/>
    <property type="match status" value="1"/>
</dbReference>
<dbReference type="SUPFAM" id="SSF47413">
    <property type="entry name" value="lambda repressor-like DNA-binding domains"/>
    <property type="match status" value="1"/>
</dbReference>
<feature type="domain" description="HTH cro/C1-type" evidence="1">
    <location>
        <begin position="11"/>
        <end position="65"/>
    </location>
</feature>
<dbReference type="Proteomes" id="UP000006437">
    <property type="component" value="Unassembled WGS sequence"/>
</dbReference>
<gene>
    <name evidence="2" type="ORF">HMPREF9629_02001</name>
</gene>
<dbReference type="EMBL" id="AFZE01000016">
    <property type="protein sequence ID" value="EHL15068.1"/>
    <property type="molecule type" value="Genomic_DNA"/>
</dbReference>
<sequence>MYNSKDFAKRLSELRLINSVSARDMSLSLGQSESYINKIENSKAFPSMEMFFYICDYLNISPKDFFDYGVKNPNLRDAIIQDLNQIDYKYIENLHEIIKGLKK</sequence>
<protein>
    <recommendedName>
        <fullName evidence="1">HTH cro/C1-type domain-containing protein</fullName>
    </recommendedName>
</protein>
<dbReference type="CDD" id="cd00093">
    <property type="entry name" value="HTH_XRE"/>
    <property type="match status" value="1"/>
</dbReference>
<evidence type="ECO:0000259" key="1">
    <source>
        <dbReference type="PROSITE" id="PS50943"/>
    </source>
</evidence>
<dbReference type="InterPro" id="IPR010982">
    <property type="entry name" value="Lambda_DNA-bd_dom_sf"/>
</dbReference>
<evidence type="ECO:0000313" key="3">
    <source>
        <dbReference type="Proteomes" id="UP000006437"/>
    </source>
</evidence>
<dbReference type="RefSeq" id="WP_009526217.1">
    <property type="nucleotide sequence ID" value="NZ_JBQMYZ010000084.1"/>
</dbReference>
<dbReference type="BioCyc" id="EBAC796937-HMP:GMGH-2009-MONOMER"/>
<reference evidence="2 3" key="1">
    <citation type="submission" date="2011-08" db="EMBL/GenBank/DDBJ databases">
        <title>The Genome Sequence of Eubacteriaceae bacterium ACC19a.</title>
        <authorList>
            <consortium name="The Broad Institute Genome Sequencing Platform"/>
            <person name="Earl A."/>
            <person name="Ward D."/>
            <person name="Feldgarden M."/>
            <person name="Gevers D."/>
            <person name="Sizova M."/>
            <person name="Hazen A."/>
            <person name="Epstein S."/>
            <person name="Young S.K."/>
            <person name="Zeng Q."/>
            <person name="Gargeya S."/>
            <person name="Fitzgerald M."/>
            <person name="Haas B."/>
            <person name="Abouelleil A."/>
            <person name="Alvarado L."/>
            <person name="Arachchi H.M."/>
            <person name="Berlin A."/>
            <person name="Brown A."/>
            <person name="Chapman S.B."/>
            <person name="Chen Z."/>
            <person name="Dunbar C."/>
            <person name="Freedman E."/>
            <person name="Gearin G."/>
            <person name="Gellesch M."/>
            <person name="Goldberg J."/>
            <person name="Griggs A."/>
            <person name="Gujja S."/>
            <person name="Heiman D."/>
            <person name="Howarth C."/>
            <person name="Larson L."/>
            <person name="Lui A."/>
            <person name="MacDonald P.J.P."/>
            <person name="Montmayeur A."/>
            <person name="Murphy C."/>
            <person name="Neiman D."/>
            <person name="Pearson M."/>
            <person name="Priest M."/>
            <person name="Roberts A."/>
            <person name="Saif S."/>
            <person name="Shea T."/>
            <person name="Shenoy N."/>
            <person name="Sisk P."/>
            <person name="Stolte C."/>
            <person name="Sykes S."/>
            <person name="Wortman J."/>
            <person name="Nusbaum C."/>
            <person name="Birren B."/>
        </authorList>
    </citation>
    <scope>NUCLEOTIDE SEQUENCE [LARGE SCALE GENOMIC DNA]</scope>
    <source>
        <strain evidence="2 3">ACC19a</strain>
    </source>
</reference>
<comment type="caution">
    <text evidence="2">The sequence shown here is derived from an EMBL/GenBank/DDBJ whole genome shotgun (WGS) entry which is preliminary data.</text>
</comment>
<name>G9X0R5_9FIRM</name>
<dbReference type="InterPro" id="IPR001387">
    <property type="entry name" value="Cro/C1-type_HTH"/>
</dbReference>
<dbReference type="Gene3D" id="1.10.260.40">
    <property type="entry name" value="lambda repressor-like DNA-binding domains"/>
    <property type="match status" value="1"/>
</dbReference>
<dbReference type="GO" id="GO:0003677">
    <property type="term" value="F:DNA binding"/>
    <property type="evidence" value="ECO:0007669"/>
    <property type="project" value="InterPro"/>
</dbReference>
<dbReference type="PATRIC" id="fig|796937.3.peg.1213"/>
<dbReference type="SMART" id="SM00530">
    <property type="entry name" value="HTH_XRE"/>
    <property type="match status" value="1"/>
</dbReference>